<feature type="binding site" evidence="7">
    <location>
        <position position="483"/>
    </location>
    <ligand>
        <name>meso-2,6-diaminopimelate</name>
        <dbReference type="ChEBI" id="CHEBI:57791"/>
    </ligand>
</feature>
<keyword evidence="4 7" id="KW-0573">Peptidoglycan synthesis</keyword>
<dbReference type="InterPro" id="IPR013221">
    <property type="entry name" value="Mur_ligase_cen"/>
</dbReference>
<evidence type="ECO:0000259" key="10">
    <source>
        <dbReference type="Pfam" id="PF02875"/>
    </source>
</evidence>
<feature type="domain" description="Mur ligase N-terminal catalytic" evidence="9">
    <location>
        <begin position="32"/>
        <end position="104"/>
    </location>
</feature>
<comment type="subcellular location">
    <subcellularLocation>
        <location evidence="7 8">Cytoplasm</location>
    </subcellularLocation>
</comment>
<dbReference type="RefSeq" id="WP_110174072.1">
    <property type="nucleotide sequence ID" value="NZ_CP015136.1"/>
</dbReference>
<organism evidence="12 13">
    <name type="scientific">Luteitalea pratensis</name>
    <dbReference type="NCBI Taxonomy" id="1855912"/>
    <lineage>
        <taxon>Bacteria</taxon>
        <taxon>Pseudomonadati</taxon>
        <taxon>Acidobacteriota</taxon>
        <taxon>Vicinamibacteria</taxon>
        <taxon>Vicinamibacterales</taxon>
        <taxon>Vicinamibacteraceae</taxon>
        <taxon>Luteitalea</taxon>
    </lineage>
</organism>
<dbReference type="Pfam" id="PF02875">
    <property type="entry name" value="Mur_ligase_C"/>
    <property type="match status" value="1"/>
</dbReference>
<dbReference type="GO" id="GO:0005524">
    <property type="term" value="F:ATP binding"/>
    <property type="evidence" value="ECO:0007669"/>
    <property type="project" value="UniProtKB-UniRule"/>
</dbReference>
<evidence type="ECO:0000259" key="9">
    <source>
        <dbReference type="Pfam" id="PF01225"/>
    </source>
</evidence>
<keyword evidence="2 7" id="KW-0132">Cell division</keyword>
<keyword evidence="7 12" id="KW-0436">Ligase</keyword>
<keyword evidence="7" id="KW-0963">Cytoplasm</keyword>
<dbReference type="Pfam" id="PF01225">
    <property type="entry name" value="Mur_ligase"/>
    <property type="match status" value="1"/>
</dbReference>
<dbReference type="GO" id="GO:0008360">
    <property type="term" value="P:regulation of cell shape"/>
    <property type="evidence" value="ECO:0007669"/>
    <property type="project" value="UniProtKB-KW"/>
</dbReference>
<reference evidence="12 13" key="1">
    <citation type="journal article" date="2016" name="Genome Announc.">
        <title>First Complete Genome Sequence of a Subdivision 6 Acidobacterium Strain.</title>
        <authorList>
            <person name="Huang S."/>
            <person name="Vieira S."/>
            <person name="Bunk B."/>
            <person name="Riedel T."/>
            <person name="Sproer C."/>
            <person name="Overmann J."/>
        </authorList>
    </citation>
    <scope>NUCLEOTIDE SEQUENCE [LARGE SCALE GENOMIC DNA]</scope>
    <source>
        <strain evidence="13">DSM 100886 HEG_-6_39</strain>
    </source>
</reference>
<dbReference type="InterPro" id="IPR004101">
    <property type="entry name" value="Mur_ligase_C"/>
</dbReference>
<dbReference type="STRING" id="1855912.LuPra_05912"/>
<feature type="domain" description="Mur ligase C-terminal" evidence="10">
    <location>
        <begin position="338"/>
        <end position="481"/>
    </location>
</feature>
<dbReference type="GO" id="GO:0000287">
    <property type="term" value="F:magnesium ion binding"/>
    <property type="evidence" value="ECO:0007669"/>
    <property type="project" value="UniProtKB-UniRule"/>
</dbReference>
<reference evidence="13" key="2">
    <citation type="submission" date="2016-04" db="EMBL/GenBank/DDBJ databases">
        <title>First Complete Genome Sequence of a Subdivision 6 Acidobacterium.</title>
        <authorList>
            <person name="Huang S."/>
            <person name="Vieira S."/>
            <person name="Bunk B."/>
            <person name="Riedel T."/>
            <person name="Sproeer C."/>
            <person name="Overmann J."/>
        </authorList>
    </citation>
    <scope>NUCLEOTIDE SEQUENCE [LARGE SCALE GENOMIC DNA]</scope>
    <source>
        <strain evidence="13">DSM 100886 HEG_-6_39</strain>
    </source>
</reference>
<comment type="function">
    <text evidence="7">Catalyzes the addition of meso-diaminopimelic acid to the nucleotide precursor UDP-N-acetylmuramoyl-L-alanyl-D-glutamate (UMAG) in the biosynthesis of bacterial cell-wall peptidoglycan.</text>
</comment>
<dbReference type="Proteomes" id="UP000076079">
    <property type="component" value="Chromosome"/>
</dbReference>
<dbReference type="NCBIfam" id="TIGR01085">
    <property type="entry name" value="murE"/>
    <property type="match status" value="1"/>
</dbReference>
<dbReference type="NCBIfam" id="NF001124">
    <property type="entry name" value="PRK00139.1-2"/>
    <property type="match status" value="1"/>
</dbReference>
<sequence length="513" mass="54663">MNPRPLGALLADVTRLTPLQVPELGAAAARDVTGIAYDSRAVTPGAVFVALRGAQREGTTYAAQAIEKGAIAVVADRAAEGDPGVPWIVADRGRVALAACAATFYQHPSERLLLVGVTGTNGKTTSTYLLEGIFNACGWTSGRIGTTGYRVGSRERASARTTPEAPDLQALLREMADAGCHACAMEVSSHALDLERVAFTRFGAAIFTNLTRDHLDYHGDMESYFVAKRRLFEMLPPEAPAAINLDDPRGDRLLEIARRPVTFALTREADVCPTSLSLTLDGIDAQLRTPAGPMRLRMRLPGRPNAYNALGVVAACVGLQVPLASIADGLAGVAAVPGRFELVSRVQDDISVIVDYAHTDDALKNLLETARALAPQRIVTVFGCGGDRDRSKRPLMGAVAARLSDLVILTSDNPRSEDPAAIIEDIKRGLVQPERPTRHAGQTVASVQSTPWLAIVDREEAITRAVVDAMPGDLVLIAGKGHEATQTIGDRVLPFEDVAVARAALRRRQGSAR</sequence>
<gene>
    <name evidence="7 12" type="primary">murE</name>
    <name evidence="12" type="ORF">LuPra_05912</name>
</gene>
<name>A0A143PW75_LUTPR</name>
<evidence type="ECO:0000256" key="4">
    <source>
        <dbReference type="ARBA" id="ARBA00022984"/>
    </source>
</evidence>
<dbReference type="SUPFAM" id="SSF53244">
    <property type="entry name" value="MurD-like peptide ligases, peptide-binding domain"/>
    <property type="match status" value="1"/>
</dbReference>
<keyword evidence="13" id="KW-1185">Reference proteome</keyword>
<keyword evidence="7" id="KW-0067">ATP-binding</keyword>
<dbReference type="Gene3D" id="3.90.190.20">
    <property type="entry name" value="Mur ligase, C-terminal domain"/>
    <property type="match status" value="1"/>
</dbReference>
<comment type="catalytic activity">
    <reaction evidence="7">
        <text>UDP-N-acetyl-alpha-D-muramoyl-L-alanyl-D-glutamate + meso-2,6-diaminopimelate + ATP = UDP-N-acetyl-alpha-D-muramoyl-L-alanyl-gamma-D-glutamyl-meso-2,6-diaminopimelate + ADP + phosphate + H(+)</text>
        <dbReference type="Rhea" id="RHEA:23676"/>
        <dbReference type="ChEBI" id="CHEBI:15378"/>
        <dbReference type="ChEBI" id="CHEBI:30616"/>
        <dbReference type="ChEBI" id="CHEBI:43474"/>
        <dbReference type="ChEBI" id="CHEBI:57791"/>
        <dbReference type="ChEBI" id="CHEBI:83900"/>
        <dbReference type="ChEBI" id="CHEBI:83905"/>
        <dbReference type="ChEBI" id="CHEBI:456216"/>
        <dbReference type="EC" id="6.3.2.13"/>
    </reaction>
</comment>
<dbReference type="AlphaFoldDB" id="A0A143PW75"/>
<evidence type="ECO:0000256" key="1">
    <source>
        <dbReference type="ARBA" id="ARBA00005898"/>
    </source>
</evidence>
<comment type="pathway">
    <text evidence="7 8">Cell wall biogenesis; peptidoglycan biosynthesis.</text>
</comment>
<feature type="binding site" evidence="7">
    <location>
        <position position="188"/>
    </location>
    <ligand>
        <name>UDP-N-acetyl-alpha-D-muramoyl-L-alanyl-D-glutamate</name>
        <dbReference type="ChEBI" id="CHEBI:83900"/>
    </ligand>
</feature>
<dbReference type="GO" id="GO:0009252">
    <property type="term" value="P:peptidoglycan biosynthetic process"/>
    <property type="evidence" value="ECO:0007669"/>
    <property type="project" value="UniProtKB-UniRule"/>
</dbReference>
<feature type="domain" description="Mur ligase central" evidence="11">
    <location>
        <begin position="117"/>
        <end position="316"/>
    </location>
</feature>
<feature type="binding site" evidence="7">
    <location>
        <begin position="412"/>
        <end position="415"/>
    </location>
    <ligand>
        <name>meso-2,6-diaminopimelate</name>
        <dbReference type="ChEBI" id="CHEBI:57791"/>
    </ligand>
</feature>
<evidence type="ECO:0000256" key="7">
    <source>
        <dbReference type="HAMAP-Rule" id="MF_00208"/>
    </source>
</evidence>
<evidence type="ECO:0000256" key="3">
    <source>
        <dbReference type="ARBA" id="ARBA00022960"/>
    </source>
</evidence>
<dbReference type="GO" id="GO:0005737">
    <property type="term" value="C:cytoplasm"/>
    <property type="evidence" value="ECO:0007669"/>
    <property type="project" value="UniProtKB-SubCell"/>
</dbReference>
<evidence type="ECO:0000256" key="8">
    <source>
        <dbReference type="RuleBase" id="RU004135"/>
    </source>
</evidence>
<dbReference type="HAMAP" id="MF_00208">
    <property type="entry name" value="MurE"/>
    <property type="match status" value="1"/>
</dbReference>
<dbReference type="SUPFAM" id="SSF53623">
    <property type="entry name" value="MurD-like peptide ligases, catalytic domain"/>
    <property type="match status" value="1"/>
</dbReference>
<feature type="binding site" evidence="7">
    <location>
        <position position="388"/>
    </location>
    <ligand>
        <name>meso-2,6-diaminopimelate</name>
        <dbReference type="ChEBI" id="CHEBI:57791"/>
    </ligand>
</feature>
<keyword evidence="5 7" id="KW-0131">Cell cycle</keyword>
<dbReference type="GO" id="GO:0071555">
    <property type="term" value="P:cell wall organization"/>
    <property type="evidence" value="ECO:0007669"/>
    <property type="project" value="UniProtKB-KW"/>
</dbReference>
<feature type="binding site" evidence="7">
    <location>
        <position position="196"/>
    </location>
    <ligand>
        <name>UDP-N-acetyl-alpha-D-muramoyl-L-alanyl-D-glutamate</name>
        <dbReference type="ChEBI" id="CHEBI:83900"/>
    </ligand>
</feature>
<dbReference type="SUPFAM" id="SSF63418">
    <property type="entry name" value="MurE/MurF N-terminal domain"/>
    <property type="match status" value="1"/>
</dbReference>
<accession>A0A143PW75</accession>
<feature type="modified residue" description="N6-carboxylysine" evidence="7">
    <location>
        <position position="228"/>
    </location>
</feature>
<feature type="short sequence motif" description="Meso-diaminopimelate recognition motif" evidence="7">
    <location>
        <begin position="412"/>
        <end position="415"/>
    </location>
</feature>
<evidence type="ECO:0000256" key="2">
    <source>
        <dbReference type="ARBA" id="ARBA00022618"/>
    </source>
</evidence>
<dbReference type="NCBIfam" id="NF001126">
    <property type="entry name" value="PRK00139.1-4"/>
    <property type="match status" value="1"/>
</dbReference>
<dbReference type="Gene3D" id="3.40.1190.10">
    <property type="entry name" value="Mur-like, catalytic domain"/>
    <property type="match status" value="1"/>
</dbReference>
<feature type="binding site" evidence="7">
    <location>
        <begin position="119"/>
        <end position="125"/>
    </location>
    <ligand>
        <name>ATP</name>
        <dbReference type="ChEBI" id="CHEBI:30616"/>
    </ligand>
</feature>
<dbReference type="InterPro" id="IPR005761">
    <property type="entry name" value="UDP-N-AcMur-Glu-dNH2Pim_ligase"/>
</dbReference>
<dbReference type="GO" id="GO:0008765">
    <property type="term" value="F:UDP-N-acetylmuramoylalanyl-D-glutamate-2,6-diaminopimelate ligase activity"/>
    <property type="evidence" value="ECO:0007669"/>
    <property type="project" value="UniProtKB-UniRule"/>
</dbReference>
<dbReference type="PANTHER" id="PTHR23135:SF4">
    <property type="entry name" value="UDP-N-ACETYLMURAMOYL-L-ALANYL-D-GLUTAMATE--2,6-DIAMINOPIMELATE LIGASE MURE HOMOLOG, CHLOROPLASTIC"/>
    <property type="match status" value="1"/>
</dbReference>
<keyword evidence="7" id="KW-0460">Magnesium</keyword>
<dbReference type="GO" id="GO:0051301">
    <property type="term" value="P:cell division"/>
    <property type="evidence" value="ECO:0007669"/>
    <property type="project" value="UniProtKB-KW"/>
</dbReference>
<evidence type="ECO:0000313" key="12">
    <source>
        <dbReference type="EMBL" id="AMY12631.1"/>
    </source>
</evidence>
<comment type="cofactor">
    <cofactor evidence="7">
        <name>Mg(2+)</name>
        <dbReference type="ChEBI" id="CHEBI:18420"/>
    </cofactor>
</comment>
<dbReference type="PANTHER" id="PTHR23135">
    <property type="entry name" value="MUR LIGASE FAMILY MEMBER"/>
    <property type="match status" value="1"/>
</dbReference>
<dbReference type="EMBL" id="CP015136">
    <property type="protein sequence ID" value="AMY12631.1"/>
    <property type="molecule type" value="Genomic_DNA"/>
</dbReference>
<dbReference type="EC" id="6.3.2.13" evidence="7"/>
<feature type="binding site" evidence="7">
    <location>
        <position position="39"/>
    </location>
    <ligand>
        <name>UDP-N-acetyl-alpha-D-muramoyl-L-alanyl-D-glutamate</name>
        <dbReference type="ChEBI" id="CHEBI:83900"/>
    </ligand>
</feature>
<evidence type="ECO:0000313" key="13">
    <source>
        <dbReference type="Proteomes" id="UP000076079"/>
    </source>
</evidence>
<keyword evidence="7" id="KW-0547">Nucleotide-binding</keyword>
<dbReference type="KEGG" id="abac:LuPra_05912"/>
<protein>
    <recommendedName>
        <fullName evidence="7">UDP-N-acetylmuramoyl-L-alanyl-D-glutamate--2,6-diaminopimelate ligase</fullName>
        <ecNumber evidence="7">6.3.2.13</ecNumber>
    </recommendedName>
    <alternativeName>
        <fullName evidence="7">Meso-A2pm-adding enzyme</fullName>
    </alternativeName>
    <alternativeName>
        <fullName evidence="7">Meso-diaminopimelate-adding enzyme</fullName>
    </alternativeName>
    <alternativeName>
        <fullName evidence="7">UDP-MurNAc-L-Ala-D-Glu:meso-diaminopimelate ligase</fullName>
    </alternativeName>
    <alternativeName>
        <fullName evidence="7">UDP-MurNAc-tripeptide synthetase</fullName>
    </alternativeName>
    <alternativeName>
        <fullName evidence="7">UDP-N-acetylmuramyl-tripeptide synthetase</fullName>
    </alternativeName>
</protein>
<proteinExistence type="inferred from homology"/>
<dbReference type="InterPro" id="IPR036615">
    <property type="entry name" value="Mur_ligase_C_dom_sf"/>
</dbReference>
<evidence type="ECO:0000259" key="11">
    <source>
        <dbReference type="Pfam" id="PF08245"/>
    </source>
</evidence>
<dbReference type="Pfam" id="PF08245">
    <property type="entry name" value="Mur_ligase_M"/>
    <property type="match status" value="1"/>
</dbReference>
<evidence type="ECO:0000256" key="5">
    <source>
        <dbReference type="ARBA" id="ARBA00023306"/>
    </source>
</evidence>
<dbReference type="PATRIC" id="fig|1813736.3.peg.6214"/>
<comment type="similarity">
    <text evidence="1 7">Belongs to the MurCDEF family. MurE subfamily.</text>
</comment>
<feature type="binding site" evidence="7">
    <location>
        <begin position="161"/>
        <end position="162"/>
    </location>
    <ligand>
        <name>UDP-N-acetyl-alpha-D-muramoyl-L-alanyl-D-glutamate</name>
        <dbReference type="ChEBI" id="CHEBI:83900"/>
    </ligand>
</feature>
<dbReference type="InterPro" id="IPR036565">
    <property type="entry name" value="Mur-like_cat_sf"/>
</dbReference>
<dbReference type="InterPro" id="IPR035911">
    <property type="entry name" value="MurE/MurF_N"/>
</dbReference>
<evidence type="ECO:0000256" key="6">
    <source>
        <dbReference type="ARBA" id="ARBA00023316"/>
    </source>
</evidence>
<keyword evidence="6 7" id="KW-0961">Cell wall biogenesis/degradation</keyword>
<dbReference type="Gene3D" id="3.40.1390.10">
    <property type="entry name" value="MurE/MurF, N-terminal domain"/>
    <property type="match status" value="1"/>
</dbReference>
<keyword evidence="3 7" id="KW-0133">Cell shape</keyword>
<comment type="PTM">
    <text evidence="7">Carboxylation is probably crucial for Mg(2+) binding and, consequently, for the gamma-phosphate positioning of ATP.</text>
</comment>
<comment type="caution">
    <text evidence="7">Lacks conserved residue(s) required for the propagation of feature annotation.</text>
</comment>
<dbReference type="UniPathway" id="UPA00219"/>
<dbReference type="OrthoDB" id="9800958at2"/>
<feature type="binding site" evidence="7">
    <location>
        <position position="479"/>
    </location>
    <ligand>
        <name>meso-2,6-diaminopimelate</name>
        <dbReference type="ChEBI" id="CHEBI:57791"/>
    </ligand>
</feature>
<dbReference type="InterPro" id="IPR000713">
    <property type="entry name" value="Mur_ligase_N"/>
</dbReference>